<dbReference type="Pfam" id="PF25354">
    <property type="entry name" value="Ig_NUP210_16th"/>
    <property type="match status" value="1"/>
</dbReference>
<evidence type="ECO:0000256" key="1">
    <source>
        <dbReference type="SAM" id="SignalP"/>
    </source>
</evidence>
<dbReference type="SUPFAM" id="SSF49299">
    <property type="entry name" value="PKD domain"/>
    <property type="match status" value="1"/>
</dbReference>
<gene>
    <name evidence="3" type="ORF">GCM10023093_01970</name>
</gene>
<feature type="signal peptide" evidence="1">
    <location>
        <begin position="1"/>
        <end position="25"/>
    </location>
</feature>
<dbReference type="Pfam" id="PF02368">
    <property type="entry name" value="Big_2"/>
    <property type="match status" value="1"/>
</dbReference>
<dbReference type="Gene3D" id="2.60.40.10">
    <property type="entry name" value="Immunoglobulins"/>
    <property type="match status" value="7"/>
</dbReference>
<protein>
    <recommendedName>
        <fullName evidence="2">BIG2 domain-containing protein</fullName>
    </recommendedName>
</protein>
<feature type="domain" description="BIG2" evidence="2">
    <location>
        <begin position="433"/>
        <end position="503"/>
    </location>
</feature>
<dbReference type="InterPro" id="IPR003343">
    <property type="entry name" value="Big_2"/>
</dbReference>
<dbReference type="InterPro" id="IPR057586">
    <property type="entry name" value="Ig_NUP210_16th"/>
</dbReference>
<feature type="domain" description="BIG2" evidence="2">
    <location>
        <begin position="572"/>
        <end position="649"/>
    </location>
</feature>
<comment type="caution">
    <text evidence="3">The sequence shown here is derived from an EMBL/GenBank/DDBJ whole genome shotgun (WGS) entry which is preliminary data.</text>
</comment>
<dbReference type="InterPro" id="IPR008964">
    <property type="entry name" value="Invasin/intimin_cell_adhesion"/>
</dbReference>
<dbReference type="SMART" id="SM00635">
    <property type="entry name" value="BID_2"/>
    <property type="match status" value="4"/>
</dbReference>
<dbReference type="InterPro" id="IPR035986">
    <property type="entry name" value="PKD_dom_sf"/>
</dbReference>
<dbReference type="Pfam" id="PF18962">
    <property type="entry name" value="Por_Secre_tail"/>
    <property type="match status" value="1"/>
</dbReference>
<evidence type="ECO:0000259" key="2">
    <source>
        <dbReference type="SMART" id="SM00635"/>
    </source>
</evidence>
<dbReference type="InterPro" id="IPR026444">
    <property type="entry name" value="Secre_tail"/>
</dbReference>
<dbReference type="InterPro" id="IPR013783">
    <property type="entry name" value="Ig-like_fold"/>
</dbReference>
<feature type="chain" id="PRO_5045241697" description="BIG2 domain-containing protein" evidence="1">
    <location>
        <begin position="26"/>
        <end position="1283"/>
    </location>
</feature>
<name>A0ABP8N553_9BACT</name>
<feature type="domain" description="BIG2" evidence="2">
    <location>
        <begin position="282"/>
        <end position="359"/>
    </location>
</feature>
<organism evidence="3 4">
    <name type="scientific">Nemorincola caseinilytica</name>
    <dbReference type="NCBI Taxonomy" id="2054315"/>
    <lineage>
        <taxon>Bacteria</taxon>
        <taxon>Pseudomonadati</taxon>
        <taxon>Bacteroidota</taxon>
        <taxon>Chitinophagia</taxon>
        <taxon>Chitinophagales</taxon>
        <taxon>Chitinophagaceae</taxon>
        <taxon>Nemorincola</taxon>
    </lineage>
</organism>
<dbReference type="Gene3D" id="2.60.40.1080">
    <property type="match status" value="5"/>
</dbReference>
<dbReference type="NCBIfam" id="TIGR04183">
    <property type="entry name" value="Por_Secre_tail"/>
    <property type="match status" value="1"/>
</dbReference>
<sequence>MSFFRSFLSGVLAVSALFAAAFVHAQTPIAPTTWTGSPASATGPSAFTTLPATTTPGAGTIAISQWDRGATTFNAAGGCYNSKDWQVGGSLAAAQAANRCIFFTVTNSATTELQVTRLFIRSQVSATGPQNVQVMYTIGTTNAAFGPTISTAHTASPENWDLAGNICIEPGQTATFRLYGWGGPGAAGTLRINDGTAITAGFATPVTATATSNSPICAGTDLYLTGTATGGIPGYTYSWAGPGGFSSAILSPTVTAAPASAAGVYTLTVTDALNCTTSSVPVTTTVTVNTAPAPITGTAIVCPLLTTTLTSTSTGGTWTSSNTGIATVDPSTGVVTGIAAGTATITYQLSSLCITTRTVTVDAPPAAITGGMAVCVGLTTTLNSTTGSGAWSSSDATIATVTAGGVATGIAPGTANITYTIPSGCIATATITVNSFPAAIAGTTTVCIGATTTLTNASGGGSWSSQDITIATVDALGVVTGMSAGTTNITYTLSGGCYVTTPVTVNPQPGTISGINAVCEAATTTLTTSSTTGTWTSGATGTATVGAATGIVTGVAAGTVDITYTLPSGCYRTHTMTVNPIPAAITGPSGVCLGTTATLNSATAGGEWHSANSTTASVDIATGVVTGNTTGTVRISYILASTTGCFITRIQTVHPLPATIAGADEVCPGLTTTLSSTPTTGTWTSSNTGRATVGAGTGIVTGVSAGTVVMTYTLPTGCIATKEMTVNPAPPAIITPIGDTTFCPGGSVVLTANTGTSLTHQWFVGASPIGGATGINYVASTTGSYRVRVSNSFGCPTFSVPISVLVNTITATISVPGGSTTACSVSPITLNASPTGVGFSYQWLHNGTPITGASGSTHAASITGDYSVIVTNITGCSDESGTIHINILPSPSDAVTLSGPATFCAGSSVMITATSGTGYVYQWYNGATPIPGATSISYTTSAPGSYYAQVTNSIGCTNTTVTTNVIVDPLPDVSISSTGPRVVCAGSNVTLTAAAGSYNYQWYKSGVAIPGATDAIYTTTVSGGFRVRVTNTITGCTAYTGADTLVTIVAAPVIVALTPTKFCWGGSALLSTSVSGAGSLLNYQWSFNGSPISGATSPTYNAGTPGNYRCTVTVPSSCTATTMDITVSQMPLPNPIVTFNGVKLFTGTHYVSYQWYKDLTPIPGATAYNTAHTGNGNYKVRVVDTNGCQSISDMYVVKGMPTTGVVGTSDTRARIYPNPAQGMLFIESDNRVSAILRSIDGRELIHMADAKSLDLSTLPNGMYILTLYDEDHVPVQIEKVVKQ</sequence>
<evidence type="ECO:0000313" key="3">
    <source>
        <dbReference type="EMBL" id="GAA4460019.1"/>
    </source>
</evidence>
<feature type="domain" description="BIG2" evidence="2">
    <location>
        <begin position="362"/>
        <end position="431"/>
    </location>
</feature>
<keyword evidence="4" id="KW-1185">Reference proteome</keyword>
<keyword evidence="1" id="KW-0732">Signal</keyword>
<accession>A0ABP8N553</accession>
<dbReference type="SUPFAM" id="SSF49373">
    <property type="entry name" value="Invasin/intimin cell-adhesion fragments"/>
    <property type="match status" value="3"/>
</dbReference>
<proteinExistence type="predicted"/>
<reference evidence="4" key="1">
    <citation type="journal article" date="2019" name="Int. J. Syst. Evol. Microbiol.">
        <title>The Global Catalogue of Microorganisms (GCM) 10K type strain sequencing project: providing services to taxonomists for standard genome sequencing and annotation.</title>
        <authorList>
            <consortium name="The Broad Institute Genomics Platform"/>
            <consortium name="The Broad Institute Genome Sequencing Center for Infectious Disease"/>
            <person name="Wu L."/>
            <person name="Ma J."/>
        </authorList>
    </citation>
    <scope>NUCLEOTIDE SEQUENCE [LARGE SCALE GENOMIC DNA]</scope>
    <source>
        <strain evidence="4">JCM 32105</strain>
    </source>
</reference>
<dbReference type="RefSeq" id="WP_345077166.1">
    <property type="nucleotide sequence ID" value="NZ_BAABFA010000004.1"/>
</dbReference>
<evidence type="ECO:0000313" key="4">
    <source>
        <dbReference type="Proteomes" id="UP001500067"/>
    </source>
</evidence>
<dbReference type="EMBL" id="BAABFA010000004">
    <property type="protein sequence ID" value="GAA4460019.1"/>
    <property type="molecule type" value="Genomic_DNA"/>
</dbReference>
<dbReference type="Proteomes" id="UP001500067">
    <property type="component" value="Unassembled WGS sequence"/>
</dbReference>